<dbReference type="Gene3D" id="2.102.10.10">
    <property type="entry name" value="Rieske [2Fe-2S] iron-sulphur domain"/>
    <property type="match status" value="1"/>
</dbReference>
<dbReference type="RefSeq" id="WP_214058064.1">
    <property type="nucleotide sequence ID" value="NZ_BAAAHS010000002.1"/>
</dbReference>
<evidence type="ECO:0000256" key="3">
    <source>
        <dbReference type="ARBA" id="ARBA00023004"/>
    </source>
</evidence>
<name>A0ABX8EDZ7_9ACTN</name>
<feature type="domain" description="Rieske" evidence="6">
    <location>
        <begin position="15"/>
        <end position="88"/>
    </location>
</feature>
<evidence type="ECO:0000256" key="4">
    <source>
        <dbReference type="ARBA" id="ARBA00023014"/>
    </source>
</evidence>
<evidence type="ECO:0000256" key="1">
    <source>
        <dbReference type="ARBA" id="ARBA00022714"/>
    </source>
</evidence>
<reference evidence="7 8" key="1">
    <citation type="submission" date="2021-05" db="EMBL/GenBank/DDBJ databases">
        <title>Complete genome of Nocardioides aquaticus KCTC 9944T isolated from meromictic and hypersaline Ekho Lake, Antarctica.</title>
        <authorList>
            <person name="Hwang K."/>
            <person name="Kim K.M."/>
            <person name="Choe H."/>
        </authorList>
    </citation>
    <scope>NUCLEOTIDE SEQUENCE [LARGE SCALE GENOMIC DNA]</scope>
    <source>
        <strain evidence="7 8">KCTC 9944</strain>
    </source>
</reference>
<evidence type="ECO:0000256" key="5">
    <source>
        <dbReference type="SAM" id="MobiDB-lite"/>
    </source>
</evidence>
<keyword evidence="1" id="KW-0001">2Fe-2S</keyword>
<feature type="region of interest" description="Disordered" evidence="5">
    <location>
        <begin position="126"/>
        <end position="146"/>
    </location>
</feature>
<accession>A0ABX8EDZ7</accession>
<keyword evidence="8" id="KW-1185">Reference proteome</keyword>
<dbReference type="InterPro" id="IPR036922">
    <property type="entry name" value="Rieske_2Fe-2S_sf"/>
</dbReference>
<sequence length="146" mass="15334">MTDSDPSSSASSSGAASVPLAALAGGAVRRVGAWTVGLSRDEPFAVDSRCRHQLADLSKGSVDADGCLVCPWHGARYDVRDGRMVQGPRGFFGYHGPSRGYRELVKGYARFLPLLRRATSVQGDRVVVDTSSKTGSQNDGTDGSAS</sequence>
<keyword evidence="4" id="KW-0411">Iron-sulfur</keyword>
<dbReference type="EMBL" id="CP075371">
    <property type="protein sequence ID" value="QVT78484.1"/>
    <property type="molecule type" value="Genomic_DNA"/>
</dbReference>
<evidence type="ECO:0000259" key="6">
    <source>
        <dbReference type="PROSITE" id="PS51296"/>
    </source>
</evidence>
<dbReference type="CDD" id="cd03467">
    <property type="entry name" value="Rieske"/>
    <property type="match status" value="1"/>
</dbReference>
<dbReference type="InterPro" id="IPR017941">
    <property type="entry name" value="Rieske_2Fe-2S"/>
</dbReference>
<evidence type="ECO:0000256" key="2">
    <source>
        <dbReference type="ARBA" id="ARBA00022723"/>
    </source>
</evidence>
<protein>
    <submittedName>
        <fullName evidence="7">Ferredoxin CarAc</fullName>
    </submittedName>
</protein>
<dbReference type="PROSITE" id="PS51296">
    <property type="entry name" value="RIESKE"/>
    <property type="match status" value="1"/>
</dbReference>
<evidence type="ECO:0000313" key="7">
    <source>
        <dbReference type="EMBL" id="QVT78484.1"/>
    </source>
</evidence>
<proteinExistence type="predicted"/>
<dbReference type="Proteomes" id="UP000679307">
    <property type="component" value="Chromosome"/>
</dbReference>
<keyword evidence="3" id="KW-0408">Iron</keyword>
<gene>
    <name evidence="7" type="primary">carAc</name>
    <name evidence="7" type="ORF">ENKNEFLB_00861</name>
</gene>
<evidence type="ECO:0000313" key="8">
    <source>
        <dbReference type="Proteomes" id="UP000679307"/>
    </source>
</evidence>
<dbReference type="Pfam" id="PF00355">
    <property type="entry name" value="Rieske"/>
    <property type="match status" value="1"/>
</dbReference>
<dbReference type="SUPFAM" id="SSF50022">
    <property type="entry name" value="ISP domain"/>
    <property type="match status" value="1"/>
</dbReference>
<keyword evidence="2" id="KW-0479">Metal-binding</keyword>
<feature type="compositionally biased region" description="Polar residues" evidence="5">
    <location>
        <begin position="129"/>
        <end position="146"/>
    </location>
</feature>
<organism evidence="7 8">
    <name type="scientific">Nocardioides aquaticus</name>
    <dbReference type="NCBI Taxonomy" id="160826"/>
    <lineage>
        <taxon>Bacteria</taxon>
        <taxon>Bacillati</taxon>
        <taxon>Actinomycetota</taxon>
        <taxon>Actinomycetes</taxon>
        <taxon>Propionibacteriales</taxon>
        <taxon>Nocardioidaceae</taxon>
        <taxon>Nocardioides</taxon>
    </lineage>
</organism>